<proteinExistence type="predicted"/>
<dbReference type="AlphaFoldDB" id="A0ABD0TWX3"/>
<evidence type="ECO:0000313" key="1">
    <source>
        <dbReference type="EMBL" id="KAL0904043.1"/>
    </source>
</evidence>
<evidence type="ECO:0008006" key="3">
    <source>
        <dbReference type="Google" id="ProtNLM"/>
    </source>
</evidence>
<protein>
    <recommendedName>
        <fullName evidence="3">Membrane-associated kinase regulator 6</fullName>
    </recommendedName>
</protein>
<reference evidence="1 2" key="1">
    <citation type="journal article" date="2024" name="Plant Biotechnol. J.">
        <title>Dendrobium thyrsiflorum genome and its molecular insights into genes involved in important horticultural traits.</title>
        <authorList>
            <person name="Chen B."/>
            <person name="Wang J.Y."/>
            <person name="Zheng P.J."/>
            <person name="Li K.L."/>
            <person name="Liang Y.M."/>
            <person name="Chen X.F."/>
            <person name="Zhang C."/>
            <person name="Zhao X."/>
            <person name="He X."/>
            <person name="Zhang G.Q."/>
            <person name="Liu Z.J."/>
            <person name="Xu Q."/>
        </authorList>
    </citation>
    <scope>NUCLEOTIDE SEQUENCE [LARGE SCALE GENOMIC DNA]</scope>
    <source>
        <strain evidence="1">GZMU011</strain>
    </source>
</reference>
<gene>
    <name evidence="1" type="ORF">M5K25_026115</name>
</gene>
<dbReference type="Proteomes" id="UP001552299">
    <property type="component" value="Unassembled WGS sequence"/>
</dbReference>
<keyword evidence="2" id="KW-1185">Reference proteome</keyword>
<accession>A0ABD0TWX3</accession>
<comment type="caution">
    <text evidence="1">The sequence shown here is derived from an EMBL/GenBank/DDBJ whole genome shotgun (WGS) entry which is preliminary data.</text>
</comment>
<name>A0ABD0TWX3_DENTH</name>
<dbReference type="EMBL" id="JANQDX010000019">
    <property type="protein sequence ID" value="KAL0904043.1"/>
    <property type="molecule type" value="Genomic_DNA"/>
</dbReference>
<dbReference type="InterPro" id="IPR044699">
    <property type="entry name" value="MAKR6"/>
</dbReference>
<dbReference type="PANTHER" id="PTHR34576:SF2">
    <property type="entry name" value="MEMBRANE-ASSOCIATED KINASE REGULATOR 6-RELATED"/>
    <property type="match status" value="1"/>
</dbReference>
<sequence>MFVSSIRCEAWTAVYGRPRRVELAGSLLRMSSLIASYINIFPSPSLLLILPSSSTKTEILITELTHMENISQVSIESFSYGWLNNINPTFDFDRLEDSLRRSFEAQDSSSFIEMDPDFFSIRWTDLDGFDFNLPAGCEPSNLVHADQIFSNGLLLPLSTLKEKQACFSADSALIRSVSIDSSKTLLFDRNHWDDSVSPNTSPAYYSSYSMPLDSGASKLKLPLHRHRKNSAWKILRQYLNFMIPLYKKVKKLKMMSLRTTRSCGDSPISLARMTNEFSNIEQNRAFNWEFESSIHDAVLHCKKSIANSNAEA</sequence>
<organism evidence="1 2">
    <name type="scientific">Dendrobium thyrsiflorum</name>
    <name type="common">Pinecone-like raceme dendrobium</name>
    <name type="synonym">Orchid</name>
    <dbReference type="NCBI Taxonomy" id="117978"/>
    <lineage>
        <taxon>Eukaryota</taxon>
        <taxon>Viridiplantae</taxon>
        <taxon>Streptophyta</taxon>
        <taxon>Embryophyta</taxon>
        <taxon>Tracheophyta</taxon>
        <taxon>Spermatophyta</taxon>
        <taxon>Magnoliopsida</taxon>
        <taxon>Liliopsida</taxon>
        <taxon>Asparagales</taxon>
        <taxon>Orchidaceae</taxon>
        <taxon>Epidendroideae</taxon>
        <taxon>Malaxideae</taxon>
        <taxon>Dendrobiinae</taxon>
        <taxon>Dendrobium</taxon>
    </lineage>
</organism>
<dbReference type="PANTHER" id="PTHR34576">
    <property type="entry name" value="MEMBRANE-ASSOCIATED KINASE REGULATOR 6-RELATED"/>
    <property type="match status" value="1"/>
</dbReference>
<evidence type="ECO:0000313" key="2">
    <source>
        <dbReference type="Proteomes" id="UP001552299"/>
    </source>
</evidence>